<dbReference type="PANTHER" id="PTHR32089">
    <property type="entry name" value="METHYL-ACCEPTING CHEMOTAXIS PROTEIN MCPB"/>
    <property type="match status" value="1"/>
</dbReference>
<dbReference type="EMBL" id="CP043617">
    <property type="protein sequence ID" value="QFR48288.1"/>
    <property type="molecule type" value="Genomic_DNA"/>
</dbReference>
<organism evidence="8 9">
    <name type="scientific">Sulfurimonas lithotrophica</name>
    <dbReference type="NCBI Taxonomy" id="2590022"/>
    <lineage>
        <taxon>Bacteria</taxon>
        <taxon>Pseudomonadati</taxon>
        <taxon>Campylobacterota</taxon>
        <taxon>Epsilonproteobacteria</taxon>
        <taxon>Campylobacterales</taxon>
        <taxon>Sulfurimonadaceae</taxon>
        <taxon>Sulfurimonas</taxon>
    </lineage>
</organism>
<dbReference type="Proteomes" id="UP000326944">
    <property type="component" value="Chromosome"/>
</dbReference>
<evidence type="ECO:0000256" key="2">
    <source>
        <dbReference type="ARBA" id="ARBA00029447"/>
    </source>
</evidence>
<dbReference type="PANTHER" id="PTHR32089:SF112">
    <property type="entry name" value="LYSOZYME-LIKE PROTEIN-RELATED"/>
    <property type="match status" value="1"/>
</dbReference>
<keyword evidence="4" id="KW-0175">Coiled coil</keyword>
<dbReference type="AlphaFoldDB" id="A0A5P8NXY7"/>
<comment type="similarity">
    <text evidence="2">Belongs to the methyl-accepting chemotaxis (MCP) protein family.</text>
</comment>
<dbReference type="GO" id="GO:0006935">
    <property type="term" value="P:chemotaxis"/>
    <property type="evidence" value="ECO:0007669"/>
    <property type="project" value="InterPro"/>
</dbReference>
<feature type="coiled-coil region" evidence="4">
    <location>
        <begin position="307"/>
        <end position="334"/>
    </location>
</feature>
<dbReference type="InterPro" id="IPR004089">
    <property type="entry name" value="MCPsignal_dom"/>
</dbReference>
<keyword evidence="5" id="KW-1133">Transmembrane helix</keyword>
<gene>
    <name evidence="8" type="ORF">FJR48_00535</name>
</gene>
<dbReference type="PROSITE" id="PS50885">
    <property type="entry name" value="HAMP"/>
    <property type="match status" value="1"/>
</dbReference>
<evidence type="ECO:0000259" key="7">
    <source>
        <dbReference type="PROSITE" id="PS50885"/>
    </source>
</evidence>
<dbReference type="SMART" id="SM00283">
    <property type="entry name" value="MA"/>
    <property type="match status" value="1"/>
</dbReference>
<dbReference type="GO" id="GO:0007165">
    <property type="term" value="P:signal transduction"/>
    <property type="evidence" value="ECO:0007669"/>
    <property type="project" value="UniProtKB-KW"/>
</dbReference>
<dbReference type="OrthoDB" id="9776024at2"/>
<dbReference type="Pfam" id="PF21563">
    <property type="entry name" value="Mcp40H-20_sensor"/>
    <property type="match status" value="1"/>
</dbReference>
<evidence type="ECO:0000256" key="5">
    <source>
        <dbReference type="SAM" id="Phobius"/>
    </source>
</evidence>
<evidence type="ECO:0000256" key="4">
    <source>
        <dbReference type="SAM" id="Coils"/>
    </source>
</evidence>
<evidence type="ECO:0000256" key="1">
    <source>
        <dbReference type="ARBA" id="ARBA00023224"/>
    </source>
</evidence>
<sequence length="529" mass="58614">MLKTIKSKVIFSLSLLSILGLIGISSYLSSTLQDISNNTSRKSLSMLSKSIFQTMTTSMMMGDPGVVQQALKASQEIEGIEHLEVHKSKAVHEVYSPNTPYTKDALIREVLENKNTKLIETEENNHHTIRMIKPMIAEERCLSCHYNAKEGYVLGAMDLVISLDENDENISSTNITLIVTMIIVGLIFAVGASVFFAKEIFIPLKKLTQRVADLVSGEKDLTQRVHHKNDDEFGNTAKEMNNFIEMIQTTVNEVKTLGEKNYQISLRIEDSSRVIKATTEKESEIIEKTIVKTKSIEDLLHENIQAVEETQENVAQTQIQLNTAKDSLSSLSNEVDTFVESENELSQELVGLRSDADSVKEVLNVIKDIAEQTNLLALNAAIEAARAGEHGRGFAVVADEVRKLAERTTKSLSEIDMNVSTIVQSINDVSDKMQTNANKIENLSEISHEVEEKIDSTSDAIAESNKIACQSAENSKKMSNNVKEIIKDINDIEALSSSNNTSTADIESQLKILVEIATELDSTINQFKS</sequence>
<keyword evidence="9" id="KW-1185">Reference proteome</keyword>
<keyword evidence="5" id="KW-0472">Membrane</keyword>
<dbReference type="SMART" id="SM00304">
    <property type="entry name" value="HAMP"/>
    <property type="match status" value="1"/>
</dbReference>
<dbReference type="PROSITE" id="PS50111">
    <property type="entry name" value="CHEMOTAXIS_TRANSDUC_2"/>
    <property type="match status" value="1"/>
</dbReference>
<dbReference type="Gene3D" id="1.10.287.950">
    <property type="entry name" value="Methyl-accepting chemotaxis protein"/>
    <property type="match status" value="1"/>
</dbReference>
<dbReference type="InterPro" id="IPR048904">
    <property type="entry name" value="Mcp40H-20-like_sensor"/>
</dbReference>
<keyword evidence="1 3" id="KW-0807">Transducer</keyword>
<dbReference type="Gene3D" id="6.10.340.10">
    <property type="match status" value="1"/>
</dbReference>
<reference evidence="8 9" key="1">
    <citation type="submission" date="2019-09" db="EMBL/GenBank/DDBJ databases">
        <title>Sulfurimonas gotlandica sp. nov., a chemoautotrophic and psychrotolerant epsilonproteobacterium isolated from a pelagic redoxcline, and an emended description of the genus Sulfurimonas.</title>
        <authorList>
            <person name="Wang S."/>
            <person name="Jiang L."/>
            <person name="Shao S."/>
        </authorList>
    </citation>
    <scope>NUCLEOTIDE SEQUENCE [LARGE SCALE GENOMIC DNA]</scope>
    <source>
        <strain evidence="8 9">GYSZ_1</strain>
    </source>
</reference>
<proteinExistence type="inferred from homology"/>
<dbReference type="InterPro" id="IPR004090">
    <property type="entry name" value="Chemotax_Me-accpt_rcpt"/>
</dbReference>
<dbReference type="KEGG" id="sulg:FJR48_00535"/>
<dbReference type="RefSeq" id="WP_152306231.1">
    <property type="nucleotide sequence ID" value="NZ_CP043617.1"/>
</dbReference>
<feature type="transmembrane region" description="Helical" evidence="5">
    <location>
        <begin position="175"/>
        <end position="197"/>
    </location>
</feature>
<evidence type="ECO:0000313" key="9">
    <source>
        <dbReference type="Proteomes" id="UP000326944"/>
    </source>
</evidence>
<dbReference type="CDD" id="cd06225">
    <property type="entry name" value="HAMP"/>
    <property type="match status" value="1"/>
</dbReference>
<dbReference type="Pfam" id="PF00015">
    <property type="entry name" value="MCPsignal"/>
    <property type="match status" value="1"/>
</dbReference>
<feature type="domain" description="Methyl-accepting transducer" evidence="6">
    <location>
        <begin position="257"/>
        <end position="493"/>
    </location>
</feature>
<accession>A0A5P8NXY7</accession>
<dbReference type="SUPFAM" id="SSF58104">
    <property type="entry name" value="Methyl-accepting chemotaxis protein (MCP) signaling domain"/>
    <property type="match status" value="1"/>
</dbReference>
<protein>
    <submittedName>
        <fullName evidence="8">Methyl-accepting chemotaxis protein</fullName>
    </submittedName>
</protein>
<dbReference type="GO" id="GO:0016020">
    <property type="term" value="C:membrane"/>
    <property type="evidence" value="ECO:0007669"/>
    <property type="project" value="InterPro"/>
</dbReference>
<evidence type="ECO:0000259" key="6">
    <source>
        <dbReference type="PROSITE" id="PS50111"/>
    </source>
</evidence>
<dbReference type="Gene3D" id="3.30.450.290">
    <property type="match status" value="1"/>
</dbReference>
<keyword evidence="5" id="KW-0812">Transmembrane</keyword>
<dbReference type="GO" id="GO:0004888">
    <property type="term" value="F:transmembrane signaling receptor activity"/>
    <property type="evidence" value="ECO:0007669"/>
    <property type="project" value="InterPro"/>
</dbReference>
<dbReference type="InterPro" id="IPR003660">
    <property type="entry name" value="HAMP_dom"/>
</dbReference>
<name>A0A5P8NXY7_9BACT</name>
<evidence type="ECO:0000313" key="8">
    <source>
        <dbReference type="EMBL" id="QFR48288.1"/>
    </source>
</evidence>
<evidence type="ECO:0000256" key="3">
    <source>
        <dbReference type="PROSITE-ProRule" id="PRU00284"/>
    </source>
</evidence>
<dbReference type="Pfam" id="PF00672">
    <property type="entry name" value="HAMP"/>
    <property type="match status" value="1"/>
</dbReference>
<feature type="domain" description="HAMP" evidence="7">
    <location>
        <begin position="198"/>
        <end position="252"/>
    </location>
</feature>
<dbReference type="PRINTS" id="PR00260">
    <property type="entry name" value="CHEMTRNSDUCR"/>
</dbReference>